<sequence>MFYKCRPVNLRSLVLQCDIVLLRTLLVRRLLVRPTVIWQKADPRKLVKILPTPCTYLWPLILGDTDGHAWLVGTPIFLVCEPQLQVLDRGNILPHNSRGRLDRKAENRCGGGLEYVVFCFYPGVYHELCDGVCLVPADPADIILAVAGVDARCGIHQLGHRTRWLHARDGSALGDSEALCKLRVYLL</sequence>
<accession>A7KA99</accession>
<dbReference type="Proteomes" id="UP000202420">
    <property type="component" value="Segment"/>
</dbReference>
<reference evidence="1 2" key="1">
    <citation type="submission" date="2006-09" db="EMBL/GenBank/DDBJ databases">
        <title>Sequence and annotation of the 288-kb ATCV-1 virus that infects an endosymbiotic Chlorella strain of the heliozoon Acanthocystis turfacea.</title>
        <authorList>
            <person name="Fitzgerald L.A."/>
            <person name="Graves M.V."/>
            <person name="Li X."/>
            <person name="Pfitzner A.J.P."/>
            <person name="Hartigan J."/>
            <person name="Van Etten J.L."/>
        </authorList>
    </citation>
    <scope>NUCLEOTIDE SEQUENCE [LARGE SCALE GENOMIC DNA]</scope>
    <source>
        <strain evidence="1 2">ATCV-1</strain>
    </source>
</reference>
<organism evidence="1 2">
    <name type="scientific">Chlorovirus heliozoae</name>
    <dbReference type="NCBI Taxonomy" id="322019"/>
    <lineage>
        <taxon>Viruses</taxon>
        <taxon>Varidnaviria</taxon>
        <taxon>Bamfordvirae</taxon>
        <taxon>Nucleocytoviricota</taxon>
        <taxon>Megaviricetes</taxon>
        <taxon>Algavirales</taxon>
        <taxon>Phycodnaviridae</taxon>
        <taxon>Chlorovirus</taxon>
    </lineage>
</organism>
<name>A7KA99_9PHYC</name>
<gene>
    <name evidence="1" type="primary">z839R</name>
    <name evidence="1" type="ORF">ATCV1_z839R</name>
</gene>
<proteinExistence type="predicted"/>
<evidence type="ECO:0000313" key="2">
    <source>
        <dbReference type="Proteomes" id="UP000202420"/>
    </source>
</evidence>
<dbReference type="RefSeq" id="YP_001427320.1">
    <property type="nucleotide sequence ID" value="NC_008724.1"/>
</dbReference>
<dbReference type="KEGG" id="vg:5470186"/>
<keyword evidence="2" id="KW-1185">Reference proteome</keyword>
<protein>
    <submittedName>
        <fullName evidence="1">Uncharacterized protein z839R</fullName>
    </submittedName>
</protein>
<dbReference type="EMBL" id="EF101928">
    <property type="protein sequence ID" value="ABT16973.1"/>
    <property type="molecule type" value="Genomic_DNA"/>
</dbReference>
<evidence type="ECO:0000313" key="1">
    <source>
        <dbReference type="EMBL" id="ABT16973.1"/>
    </source>
</evidence>
<dbReference type="GeneID" id="5470186"/>